<gene>
    <name evidence="1" type="ORF">TIFTF001_005445</name>
</gene>
<dbReference type="AlphaFoldDB" id="A0AA87ZLR0"/>
<reference evidence="1" key="1">
    <citation type="submission" date="2023-07" db="EMBL/GenBank/DDBJ databases">
        <title>draft genome sequence of fig (Ficus carica).</title>
        <authorList>
            <person name="Takahashi T."/>
            <person name="Nishimura K."/>
        </authorList>
    </citation>
    <scope>NUCLEOTIDE SEQUENCE</scope>
</reference>
<name>A0AA87ZLR0_FICCA</name>
<organism evidence="1 2">
    <name type="scientific">Ficus carica</name>
    <name type="common">Common fig</name>
    <dbReference type="NCBI Taxonomy" id="3494"/>
    <lineage>
        <taxon>Eukaryota</taxon>
        <taxon>Viridiplantae</taxon>
        <taxon>Streptophyta</taxon>
        <taxon>Embryophyta</taxon>
        <taxon>Tracheophyta</taxon>
        <taxon>Spermatophyta</taxon>
        <taxon>Magnoliopsida</taxon>
        <taxon>eudicotyledons</taxon>
        <taxon>Gunneridae</taxon>
        <taxon>Pentapetalae</taxon>
        <taxon>rosids</taxon>
        <taxon>fabids</taxon>
        <taxon>Rosales</taxon>
        <taxon>Moraceae</taxon>
        <taxon>Ficeae</taxon>
        <taxon>Ficus</taxon>
    </lineage>
</organism>
<proteinExistence type="predicted"/>
<keyword evidence="2" id="KW-1185">Reference proteome</keyword>
<protein>
    <submittedName>
        <fullName evidence="1">Uncharacterized protein</fullName>
    </submittedName>
</protein>
<sequence>MARDLTGHREYDKISTLILPCNELHELTSLMKEIDDRCQMNGGTEPWTSYDECVYDHGIPYVFASAGLQPNQLNLVEDTKSVLTSCSDSNCSINQPDLGYETESNIITSSYNSN</sequence>
<dbReference type="Proteomes" id="UP001187192">
    <property type="component" value="Unassembled WGS sequence"/>
</dbReference>
<dbReference type="EMBL" id="BTGU01000005">
    <property type="protein sequence ID" value="GMN35674.1"/>
    <property type="molecule type" value="Genomic_DNA"/>
</dbReference>
<evidence type="ECO:0000313" key="1">
    <source>
        <dbReference type="EMBL" id="GMN35674.1"/>
    </source>
</evidence>
<accession>A0AA87ZLR0</accession>
<comment type="caution">
    <text evidence="1">The sequence shown here is derived from an EMBL/GenBank/DDBJ whole genome shotgun (WGS) entry which is preliminary data.</text>
</comment>
<evidence type="ECO:0000313" key="2">
    <source>
        <dbReference type="Proteomes" id="UP001187192"/>
    </source>
</evidence>